<dbReference type="GO" id="GO:0060072">
    <property type="term" value="F:large conductance calcium-activated potassium channel activity"/>
    <property type="evidence" value="ECO:0007669"/>
    <property type="project" value="TreeGrafter"/>
</dbReference>
<evidence type="ECO:0000313" key="17">
    <source>
        <dbReference type="EMBL" id="CAF3839428.1"/>
    </source>
</evidence>
<keyword evidence="9 14" id="KW-1133">Transmembrane helix</keyword>
<evidence type="ECO:0000256" key="2">
    <source>
        <dbReference type="ARBA" id="ARBA00022448"/>
    </source>
</evidence>
<dbReference type="Pfam" id="PF21014">
    <property type="entry name" value="Slowpoke_C"/>
    <property type="match status" value="1"/>
</dbReference>
<sequence>MTTFLRDFLHKDRDQAEELDVIIINRKVPDIEMEALLKRYYAKVKYFVGTVMNVADLHRVQVDKATACLIIADKECPDPDGDDSANIMRVISIKNFNQRIRILLQLLHYKNKMNVASIPGWSAKDGDEIICIAELKLGLIGMSCAVPGFSTMMTNIFRMSAYKTRSAQELTQTWLWRELYHRGAAMEMYLEELPRAFHGKSFTEAALICFKLRVMMLAVEMKHTDENGNTRMIVDVAPKADCTIIYGTRAFIVCSSSDDSKRVKYYCSVCYPDVDRLTEIQLKRMKKCRHFMQEIVVNDIAAESQVSFGKEKHTSTIIRLAEGDTRYPLLLSEPEPTDSVSLAQSEPLIEESLSQFDATGMFYFVPPRPIEEAVLNLDSLRERRLAFRRQNTIKNGNFQLNEKPKFIGAKHPVHFQDHSRQCVIMSTLDRENQDTYLVDKSSVLCTLNIRQIEMKSAGFASVMNLTGQNTFDINTNQTMFLLQNKIRTITTLTIDSNVQYVEQGDTDEVELEFFLTTPFASGAAFADSVLDCILSCAYYNDNAVNLLRNILTGGVDIQLEEILAEGGGFTQCETFDILKKRNRARVALLEIRELIPDIDIRTKPVTFSVLFCETIQRFQMIVMGIYRLLDVLVRNDPSNNPNKIPGGHKRIVICYPPHGYHMDPSDMIYVMQQARPTIGMMNPNFHSTDVYYIPNDQFHQMQSEVNDVTDIMRQNIQLGIERGANLDDLEIKAEDLNNYSQQFAYGAHEVHNKYWWKNVKMWILIIIIVVIILTLIIVLSVLAAKNKI</sequence>
<dbReference type="InterPro" id="IPR048735">
    <property type="entry name" value="Slowpoke-like_C"/>
</dbReference>
<evidence type="ECO:0000256" key="14">
    <source>
        <dbReference type="SAM" id="Phobius"/>
    </source>
</evidence>
<dbReference type="FunFam" id="3.40.50.720:FF:000005">
    <property type="entry name" value="calcium-activated potassium channel subunit alpha-1 isoform X6"/>
    <property type="match status" value="1"/>
</dbReference>
<name>A0A8S2K5L3_9BILA</name>
<feature type="domain" description="V-SNARE coiled-coil homology" evidence="15">
    <location>
        <begin position="697"/>
        <end position="757"/>
    </location>
</feature>
<evidence type="ECO:0000256" key="5">
    <source>
        <dbReference type="ARBA" id="ARBA00022692"/>
    </source>
</evidence>
<proteinExistence type="predicted"/>
<reference evidence="17" key="1">
    <citation type="submission" date="2021-02" db="EMBL/GenBank/DDBJ databases">
        <authorList>
            <person name="Nowell W R."/>
        </authorList>
    </citation>
    <scope>NUCLEOTIDE SEQUENCE</scope>
</reference>
<evidence type="ECO:0000256" key="13">
    <source>
        <dbReference type="PROSITE-ProRule" id="PRU00290"/>
    </source>
</evidence>
<dbReference type="Gene3D" id="3.40.50.720">
    <property type="entry name" value="NAD(P)-binding Rossmann-like Domain"/>
    <property type="match status" value="1"/>
</dbReference>
<dbReference type="Pfam" id="PF22614">
    <property type="entry name" value="Slo-like_RCK"/>
    <property type="match status" value="1"/>
</dbReference>
<dbReference type="EMBL" id="CAJOBI010000687">
    <property type="protein sequence ID" value="CAF3839428.1"/>
    <property type="molecule type" value="Genomic_DNA"/>
</dbReference>
<dbReference type="InterPro" id="IPR003929">
    <property type="entry name" value="K_chnl_BK_asu"/>
</dbReference>
<keyword evidence="3" id="KW-1003">Cell membrane</keyword>
<evidence type="ECO:0000256" key="8">
    <source>
        <dbReference type="ARBA" id="ARBA00022958"/>
    </source>
</evidence>
<feature type="domain" description="RCK N-terminal" evidence="16">
    <location>
        <begin position="1"/>
        <end position="130"/>
    </location>
</feature>
<dbReference type="PROSITE" id="PS50892">
    <property type="entry name" value="V_SNARE"/>
    <property type="match status" value="1"/>
</dbReference>
<dbReference type="GO" id="GO:0034702">
    <property type="term" value="C:monoatomic ion channel complex"/>
    <property type="evidence" value="ECO:0007669"/>
    <property type="project" value="UniProtKB-KW"/>
</dbReference>
<dbReference type="PRINTS" id="PR01449">
    <property type="entry name" value="BKCHANNELA"/>
</dbReference>
<evidence type="ECO:0000256" key="4">
    <source>
        <dbReference type="ARBA" id="ARBA00022538"/>
    </source>
</evidence>
<evidence type="ECO:0000256" key="6">
    <source>
        <dbReference type="ARBA" id="ARBA00022826"/>
    </source>
</evidence>
<dbReference type="PANTHER" id="PTHR10027">
    <property type="entry name" value="CALCIUM-ACTIVATED POTASSIUM CHANNEL ALPHA CHAIN"/>
    <property type="match status" value="1"/>
</dbReference>
<keyword evidence="2" id="KW-0813">Transport</keyword>
<evidence type="ECO:0000256" key="7">
    <source>
        <dbReference type="ARBA" id="ARBA00022882"/>
    </source>
</evidence>
<dbReference type="InterPro" id="IPR047871">
    <property type="entry name" value="K_chnl_Slo-like"/>
</dbReference>
<evidence type="ECO:0000256" key="1">
    <source>
        <dbReference type="ARBA" id="ARBA00004651"/>
    </source>
</evidence>
<gene>
    <name evidence="17" type="ORF">SMN809_LOCUS3350</name>
</gene>
<feature type="transmembrane region" description="Helical" evidence="14">
    <location>
        <begin position="761"/>
        <end position="784"/>
    </location>
</feature>
<accession>A0A8S2K5L3</accession>
<dbReference type="SUPFAM" id="SSF58038">
    <property type="entry name" value="SNARE fusion complex"/>
    <property type="match status" value="1"/>
</dbReference>
<dbReference type="GO" id="GO:0005886">
    <property type="term" value="C:plasma membrane"/>
    <property type="evidence" value="ECO:0007669"/>
    <property type="project" value="UniProtKB-SubCell"/>
</dbReference>
<keyword evidence="12" id="KW-0407">Ion channel</keyword>
<evidence type="ECO:0000313" key="18">
    <source>
        <dbReference type="Proteomes" id="UP000676336"/>
    </source>
</evidence>
<keyword evidence="11 14" id="KW-0472">Membrane</keyword>
<dbReference type="PROSITE" id="PS51201">
    <property type="entry name" value="RCK_N"/>
    <property type="match status" value="1"/>
</dbReference>
<dbReference type="Gene3D" id="1.20.5.110">
    <property type="match status" value="1"/>
</dbReference>
<dbReference type="InterPro" id="IPR003148">
    <property type="entry name" value="RCK_N"/>
</dbReference>
<evidence type="ECO:0000259" key="16">
    <source>
        <dbReference type="PROSITE" id="PS51201"/>
    </source>
</evidence>
<evidence type="ECO:0000259" key="15">
    <source>
        <dbReference type="PROSITE" id="PS50892"/>
    </source>
</evidence>
<keyword evidence="13" id="KW-0175">Coiled coil</keyword>
<dbReference type="Pfam" id="PF00957">
    <property type="entry name" value="Synaptobrevin"/>
    <property type="match status" value="1"/>
</dbReference>
<keyword evidence="7" id="KW-0851">Voltage-gated channel</keyword>
<keyword evidence="4" id="KW-0633">Potassium transport</keyword>
<evidence type="ECO:0000256" key="3">
    <source>
        <dbReference type="ARBA" id="ARBA00022475"/>
    </source>
</evidence>
<organism evidence="17 18">
    <name type="scientific">Rotaria magnacalcarata</name>
    <dbReference type="NCBI Taxonomy" id="392030"/>
    <lineage>
        <taxon>Eukaryota</taxon>
        <taxon>Metazoa</taxon>
        <taxon>Spiralia</taxon>
        <taxon>Gnathifera</taxon>
        <taxon>Rotifera</taxon>
        <taxon>Eurotatoria</taxon>
        <taxon>Bdelloidea</taxon>
        <taxon>Philodinida</taxon>
        <taxon>Philodinidae</taxon>
        <taxon>Rotaria</taxon>
    </lineage>
</organism>
<dbReference type="Proteomes" id="UP000676336">
    <property type="component" value="Unassembled WGS sequence"/>
</dbReference>
<evidence type="ECO:0000256" key="11">
    <source>
        <dbReference type="ARBA" id="ARBA00023136"/>
    </source>
</evidence>
<keyword evidence="6" id="KW-0631">Potassium channel</keyword>
<comment type="subcellular location">
    <subcellularLocation>
        <location evidence="1">Cell membrane</location>
        <topology evidence="1">Multi-pass membrane protein</topology>
    </subcellularLocation>
</comment>
<keyword evidence="10" id="KW-0406">Ion transport</keyword>
<dbReference type="Pfam" id="PF03493">
    <property type="entry name" value="BK_channel_a"/>
    <property type="match status" value="1"/>
</dbReference>
<keyword evidence="8" id="KW-0630">Potassium</keyword>
<comment type="caution">
    <text evidence="17">The sequence shown here is derived from an EMBL/GenBank/DDBJ whole genome shotgun (WGS) entry which is preliminary data.</text>
</comment>
<evidence type="ECO:0000256" key="12">
    <source>
        <dbReference type="ARBA" id="ARBA00023303"/>
    </source>
</evidence>
<dbReference type="PANTHER" id="PTHR10027:SF33">
    <property type="entry name" value="CALCIUM-ACTIVATED POTASSIUM CHANNEL SUBUNIT ALPHA-1-RELATED"/>
    <property type="match status" value="1"/>
</dbReference>
<protein>
    <submittedName>
        <fullName evidence="17">Uncharacterized protein</fullName>
    </submittedName>
</protein>
<dbReference type="InterPro" id="IPR042855">
    <property type="entry name" value="V_SNARE_CC"/>
</dbReference>
<evidence type="ECO:0000256" key="9">
    <source>
        <dbReference type="ARBA" id="ARBA00022989"/>
    </source>
</evidence>
<dbReference type="AlphaFoldDB" id="A0A8S2K5L3"/>
<keyword evidence="5 14" id="KW-0812">Transmembrane</keyword>
<evidence type="ECO:0000256" key="10">
    <source>
        <dbReference type="ARBA" id="ARBA00023065"/>
    </source>
</evidence>